<accession>R8BRG4</accession>
<proteinExistence type="predicted"/>
<name>R8BRG4_PHAM7</name>
<evidence type="ECO:0000313" key="2">
    <source>
        <dbReference type="Proteomes" id="UP000014074"/>
    </source>
</evidence>
<dbReference type="GeneID" id="19322830"/>
<dbReference type="eggNOG" id="ENOG502S8YJ">
    <property type="taxonomic scope" value="Eukaryota"/>
</dbReference>
<dbReference type="AlphaFoldDB" id="R8BRG4"/>
<dbReference type="PANTHER" id="PTHR38846">
    <property type="entry name" value="C3H1-TYPE DOMAIN-CONTAINING PROTEIN"/>
    <property type="match status" value="1"/>
</dbReference>
<dbReference type="KEGG" id="tmn:UCRPA7_2568"/>
<protein>
    <submittedName>
        <fullName evidence="1">Uncharacterized protein</fullName>
    </submittedName>
</protein>
<dbReference type="EMBL" id="KB932943">
    <property type="protein sequence ID" value="EOO01931.1"/>
    <property type="molecule type" value="Genomic_DNA"/>
</dbReference>
<organism evidence="1 2">
    <name type="scientific">Phaeoacremonium minimum (strain UCR-PA7)</name>
    <name type="common">Esca disease fungus</name>
    <name type="synonym">Togninia minima</name>
    <dbReference type="NCBI Taxonomy" id="1286976"/>
    <lineage>
        <taxon>Eukaryota</taxon>
        <taxon>Fungi</taxon>
        <taxon>Dikarya</taxon>
        <taxon>Ascomycota</taxon>
        <taxon>Pezizomycotina</taxon>
        <taxon>Sordariomycetes</taxon>
        <taxon>Sordariomycetidae</taxon>
        <taxon>Togniniales</taxon>
        <taxon>Togniniaceae</taxon>
        <taxon>Phaeoacremonium</taxon>
    </lineage>
</organism>
<gene>
    <name evidence="1" type="ORF">UCRPA7_2568</name>
</gene>
<evidence type="ECO:0000313" key="1">
    <source>
        <dbReference type="EMBL" id="EOO01931.1"/>
    </source>
</evidence>
<dbReference type="PANTHER" id="PTHR38846:SF1">
    <property type="entry name" value="C3H1-TYPE DOMAIN-CONTAINING PROTEIN"/>
    <property type="match status" value="1"/>
</dbReference>
<dbReference type="OrthoDB" id="6105938at2759"/>
<sequence>MAKRGRRQPKPPREPDVVKKWKAYFGDDGFGSLEHWRQLCWDLGLGDSFTSKTQCRKQALKTVWVNIPDFLNAVNRPNDVAFFPNQQALAAYTVETRKVFPKRYVGKGSPLAALMAHIF</sequence>
<reference evidence="2" key="1">
    <citation type="journal article" date="2013" name="Genome Announc.">
        <title>Draft genome sequence of the ascomycete Phaeoacremonium aleophilum strain UCR-PA7, a causal agent of the esca disease complex in grapevines.</title>
        <authorList>
            <person name="Blanco-Ulate B."/>
            <person name="Rolshausen P."/>
            <person name="Cantu D."/>
        </authorList>
    </citation>
    <scope>NUCLEOTIDE SEQUENCE [LARGE SCALE GENOMIC DNA]</scope>
    <source>
        <strain evidence="2">UCR-PA7</strain>
    </source>
</reference>
<dbReference type="HOGENOM" id="CLU_053382_5_1_1"/>
<dbReference type="RefSeq" id="XP_007913325.1">
    <property type="nucleotide sequence ID" value="XM_007915134.1"/>
</dbReference>
<dbReference type="Proteomes" id="UP000014074">
    <property type="component" value="Unassembled WGS sequence"/>
</dbReference>
<keyword evidence="2" id="KW-1185">Reference proteome</keyword>